<evidence type="ECO:0000313" key="20">
    <source>
        <dbReference type="Proteomes" id="UP000774326"/>
    </source>
</evidence>
<keyword evidence="10" id="KW-0548">Nucleotidyltransferase</keyword>
<reference evidence="19" key="2">
    <citation type="submission" date="2021-01" db="EMBL/GenBank/DDBJ databases">
        <authorList>
            <person name="Schikora-Tamarit M.A."/>
        </authorList>
    </citation>
    <scope>NUCLEOTIDE SEQUENCE</scope>
    <source>
        <strain evidence="19">CBS2887</strain>
    </source>
</reference>
<evidence type="ECO:0000256" key="15">
    <source>
        <dbReference type="ARBA" id="ARBA00023136"/>
    </source>
</evidence>
<evidence type="ECO:0000256" key="6">
    <source>
        <dbReference type="ARBA" id="ARBA00012487"/>
    </source>
</evidence>
<evidence type="ECO:0000256" key="12">
    <source>
        <dbReference type="ARBA" id="ARBA00022842"/>
    </source>
</evidence>
<keyword evidence="14" id="KW-0496">Mitochondrion</keyword>
<evidence type="ECO:0000256" key="14">
    <source>
        <dbReference type="ARBA" id="ARBA00023128"/>
    </source>
</evidence>
<dbReference type="InterPro" id="IPR015222">
    <property type="entry name" value="Tam41"/>
</dbReference>
<dbReference type="PANTHER" id="PTHR13619">
    <property type="entry name" value="PHOSPHATIDATE CYTIDYLYLTRANSFERASE, MITOCHONDRIAL"/>
    <property type="match status" value="1"/>
</dbReference>
<comment type="similarity">
    <text evidence="5">Belongs to the TAM41 family.</text>
</comment>
<keyword evidence="8" id="KW-0444">Lipid biosynthesis</keyword>
<evidence type="ECO:0000256" key="18">
    <source>
        <dbReference type="ARBA" id="ARBA00029893"/>
    </source>
</evidence>
<keyword evidence="12" id="KW-0460">Magnesium</keyword>
<keyword evidence="20" id="KW-1185">Reference proteome</keyword>
<evidence type="ECO:0000313" key="19">
    <source>
        <dbReference type="EMBL" id="KAH3683329.1"/>
    </source>
</evidence>
<dbReference type="EMBL" id="JAEUBG010003177">
    <property type="protein sequence ID" value="KAH3683329.1"/>
    <property type="molecule type" value="Genomic_DNA"/>
</dbReference>
<dbReference type="PIRSF" id="PIRSF028840">
    <property type="entry name" value="Mmp37"/>
    <property type="match status" value="1"/>
</dbReference>
<keyword evidence="9" id="KW-0808">Transferase</keyword>
<dbReference type="GO" id="GO:0004605">
    <property type="term" value="F:phosphatidate cytidylyltransferase activity"/>
    <property type="evidence" value="ECO:0007669"/>
    <property type="project" value="UniProtKB-EC"/>
</dbReference>
<keyword evidence="16" id="KW-0594">Phospholipid biosynthesis</keyword>
<evidence type="ECO:0000256" key="5">
    <source>
        <dbReference type="ARBA" id="ARBA00005458"/>
    </source>
</evidence>
<comment type="pathway">
    <text evidence="3">Phospholipid metabolism; CDP-diacylglycerol biosynthesis; CDP-diacylglycerol from sn-glycerol 3-phosphate: step 3/3.</text>
</comment>
<organism evidence="19 20">
    <name type="scientific">Wickerhamomyces pijperi</name>
    <name type="common">Yeast</name>
    <name type="synonym">Pichia pijperi</name>
    <dbReference type="NCBI Taxonomy" id="599730"/>
    <lineage>
        <taxon>Eukaryota</taxon>
        <taxon>Fungi</taxon>
        <taxon>Dikarya</taxon>
        <taxon>Ascomycota</taxon>
        <taxon>Saccharomycotina</taxon>
        <taxon>Saccharomycetes</taxon>
        <taxon>Phaffomycetales</taxon>
        <taxon>Wickerhamomycetaceae</taxon>
        <taxon>Wickerhamomyces</taxon>
    </lineage>
</organism>
<keyword evidence="15" id="KW-0472">Membrane</keyword>
<reference evidence="19" key="1">
    <citation type="journal article" date="2021" name="Open Biol.">
        <title>Shared evolutionary footprints suggest mitochondrial oxidative damage underlies multiple complex I losses in fungi.</title>
        <authorList>
            <person name="Schikora-Tamarit M.A."/>
            <person name="Marcet-Houben M."/>
            <person name="Nosek J."/>
            <person name="Gabaldon T."/>
        </authorList>
    </citation>
    <scope>NUCLEOTIDE SEQUENCE</scope>
    <source>
        <strain evidence="19">CBS2887</strain>
    </source>
</reference>
<evidence type="ECO:0000256" key="4">
    <source>
        <dbReference type="ARBA" id="ARBA00005189"/>
    </source>
</evidence>
<evidence type="ECO:0000256" key="11">
    <source>
        <dbReference type="ARBA" id="ARBA00022792"/>
    </source>
</evidence>
<dbReference type="EC" id="2.7.7.41" evidence="6"/>
<dbReference type="PANTHER" id="PTHR13619:SF0">
    <property type="entry name" value="PHOSPHATIDATE CYTIDYLYLTRANSFERASE, MITOCHONDRIAL"/>
    <property type="match status" value="1"/>
</dbReference>
<dbReference type="OrthoDB" id="341477at2759"/>
<evidence type="ECO:0000256" key="7">
    <source>
        <dbReference type="ARBA" id="ARBA00018337"/>
    </source>
</evidence>
<dbReference type="Pfam" id="PF09139">
    <property type="entry name" value="Tam41_Mmp37"/>
    <property type="match status" value="2"/>
</dbReference>
<evidence type="ECO:0000256" key="16">
    <source>
        <dbReference type="ARBA" id="ARBA00023209"/>
    </source>
</evidence>
<accession>A0A9P8TLP0</accession>
<evidence type="ECO:0000256" key="17">
    <source>
        <dbReference type="ARBA" id="ARBA00023264"/>
    </source>
</evidence>
<comment type="subcellular location">
    <subcellularLocation>
        <location evidence="2">Mitochondrion inner membrane</location>
        <topology evidence="2">Peripheral membrane protein</topology>
        <orientation evidence="2">Matrix side</orientation>
    </subcellularLocation>
</comment>
<name>A0A9P8TLP0_WICPI</name>
<comment type="pathway">
    <text evidence="4">Lipid metabolism.</text>
</comment>
<evidence type="ECO:0000256" key="1">
    <source>
        <dbReference type="ARBA" id="ARBA00001946"/>
    </source>
</evidence>
<keyword evidence="11" id="KW-0999">Mitochondrion inner membrane</keyword>
<keyword evidence="13" id="KW-0443">Lipid metabolism</keyword>
<evidence type="ECO:0000256" key="13">
    <source>
        <dbReference type="ARBA" id="ARBA00023098"/>
    </source>
</evidence>
<sequence>MLRTKILRQARSTNRTLNLRLGSSLAGSSKEQLERSILLRGYPSYIQPTKTKEQLQEEHEEKEALRLLDESIRKAEYLSTKFSTDFNRLKYQLPKSFGTNQYININDTNATELGSILQKFKAPIRYAFAYGSGVFSQGYTSKDTQTDMIFAVTYPDHWHSLNMKYNKDHYSSMRYFGCNAVAGLQEVGAGVYFNPYVEIDGQLVKYGVVSIQRLIDDLASWNSFYLAGRLQKPVKILRDDSTIRFWNQQNLRAAATLAFMNLPKDQSFDEFQFYRNITELSYKGDVRYLLGAENPKKIDNIVEKNFEYFQQYYSPIIDEVIKQKHFVLPPGFTEENANDKLKDIIFKTSALQTAKGLFTAGIAKSLKYAYAKKMKARGN</sequence>
<evidence type="ECO:0000256" key="2">
    <source>
        <dbReference type="ARBA" id="ARBA00004443"/>
    </source>
</evidence>
<evidence type="ECO:0000256" key="3">
    <source>
        <dbReference type="ARBA" id="ARBA00005119"/>
    </source>
</evidence>
<comment type="caution">
    <text evidence="19">The sequence shown here is derived from an EMBL/GenBank/DDBJ whole genome shotgun (WGS) entry which is preliminary data.</text>
</comment>
<evidence type="ECO:0000256" key="9">
    <source>
        <dbReference type="ARBA" id="ARBA00022679"/>
    </source>
</evidence>
<evidence type="ECO:0000256" key="10">
    <source>
        <dbReference type="ARBA" id="ARBA00022695"/>
    </source>
</evidence>
<dbReference type="AlphaFoldDB" id="A0A9P8TLP0"/>
<proteinExistence type="inferred from homology"/>
<dbReference type="GO" id="GO:0016024">
    <property type="term" value="P:CDP-diacylglycerol biosynthetic process"/>
    <property type="evidence" value="ECO:0007669"/>
    <property type="project" value="TreeGrafter"/>
</dbReference>
<keyword evidence="17" id="KW-1208">Phospholipid metabolism</keyword>
<evidence type="ECO:0000256" key="8">
    <source>
        <dbReference type="ARBA" id="ARBA00022516"/>
    </source>
</evidence>
<dbReference type="Proteomes" id="UP000774326">
    <property type="component" value="Unassembled WGS sequence"/>
</dbReference>
<dbReference type="GO" id="GO:0005743">
    <property type="term" value="C:mitochondrial inner membrane"/>
    <property type="evidence" value="ECO:0007669"/>
    <property type="project" value="UniProtKB-SubCell"/>
</dbReference>
<comment type="cofactor">
    <cofactor evidence="1">
        <name>Mg(2+)</name>
        <dbReference type="ChEBI" id="CHEBI:18420"/>
    </cofactor>
</comment>
<dbReference type="GO" id="GO:0032049">
    <property type="term" value="P:cardiolipin biosynthetic process"/>
    <property type="evidence" value="ECO:0007669"/>
    <property type="project" value="InterPro"/>
</dbReference>
<protein>
    <recommendedName>
        <fullName evidence="7">Phosphatidate cytidylyltransferase, mitochondrial</fullName>
        <ecNumber evidence="6">2.7.7.41</ecNumber>
    </recommendedName>
    <alternativeName>
        <fullName evidence="18">CDP-diacylglycerol synthase</fullName>
    </alternativeName>
</protein>
<gene>
    <name evidence="19" type="ORF">WICPIJ_005696</name>
</gene>